<name>A0ABN7WWU1_GIGMA</name>
<organism evidence="2 3">
    <name type="scientific">Gigaspora margarita</name>
    <dbReference type="NCBI Taxonomy" id="4874"/>
    <lineage>
        <taxon>Eukaryota</taxon>
        <taxon>Fungi</taxon>
        <taxon>Fungi incertae sedis</taxon>
        <taxon>Mucoromycota</taxon>
        <taxon>Glomeromycotina</taxon>
        <taxon>Glomeromycetes</taxon>
        <taxon>Diversisporales</taxon>
        <taxon>Gigasporaceae</taxon>
        <taxon>Gigaspora</taxon>
    </lineage>
</organism>
<dbReference type="EMBL" id="CAJVQB010068315">
    <property type="protein sequence ID" value="CAG8842219.1"/>
    <property type="molecule type" value="Genomic_DNA"/>
</dbReference>
<feature type="region of interest" description="Disordered" evidence="1">
    <location>
        <begin position="54"/>
        <end position="73"/>
    </location>
</feature>
<evidence type="ECO:0000313" key="2">
    <source>
        <dbReference type="EMBL" id="CAG8842219.1"/>
    </source>
</evidence>
<proteinExistence type="predicted"/>
<sequence length="73" mass="8335">PKTFKILFSNQKDSSSIHSNNSVYDSILQEDSSNCEDISSHNFALQESYSINEESNMDYNESDYSNLNDDKLS</sequence>
<evidence type="ECO:0000256" key="1">
    <source>
        <dbReference type="SAM" id="MobiDB-lite"/>
    </source>
</evidence>
<evidence type="ECO:0000313" key="3">
    <source>
        <dbReference type="Proteomes" id="UP000789901"/>
    </source>
</evidence>
<protein>
    <submittedName>
        <fullName evidence="2">20679_t:CDS:1</fullName>
    </submittedName>
</protein>
<gene>
    <name evidence="2" type="ORF">GMARGA_LOCUS35866</name>
</gene>
<reference evidence="2 3" key="1">
    <citation type="submission" date="2021-06" db="EMBL/GenBank/DDBJ databases">
        <authorList>
            <person name="Kallberg Y."/>
            <person name="Tangrot J."/>
            <person name="Rosling A."/>
        </authorList>
    </citation>
    <scope>NUCLEOTIDE SEQUENCE [LARGE SCALE GENOMIC DNA]</scope>
    <source>
        <strain evidence="2 3">120-4 pot B 10/14</strain>
    </source>
</reference>
<dbReference type="Proteomes" id="UP000789901">
    <property type="component" value="Unassembled WGS sequence"/>
</dbReference>
<comment type="caution">
    <text evidence="2">The sequence shown here is derived from an EMBL/GenBank/DDBJ whole genome shotgun (WGS) entry which is preliminary data.</text>
</comment>
<feature type="compositionally biased region" description="Polar residues" evidence="1">
    <location>
        <begin position="54"/>
        <end position="67"/>
    </location>
</feature>
<feature type="non-terminal residue" evidence="2">
    <location>
        <position position="1"/>
    </location>
</feature>
<accession>A0ABN7WWU1</accession>
<keyword evidence="3" id="KW-1185">Reference proteome</keyword>